<dbReference type="SUPFAM" id="SSF53448">
    <property type="entry name" value="Nucleotide-diphospho-sugar transferases"/>
    <property type="match status" value="1"/>
</dbReference>
<dbReference type="eggNOG" id="COG1216">
    <property type="taxonomic scope" value="Bacteria"/>
</dbReference>
<dbReference type="RefSeq" id="WP_023357724.1">
    <property type="nucleotide sequence ID" value="NC_022657.1"/>
</dbReference>
<keyword evidence="2" id="KW-1185">Reference proteome</keyword>
<dbReference type="InterPro" id="IPR029044">
    <property type="entry name" value="Nucleotide-diphossugar_trans"/>
</dbReference>
<reference evidence="1 2" key="1">
    <citation type="journal article" date="2014" name="J. Biotechnol.">
        <title>Complete genome sequence of the actinobacterium Actinoplanes friuliensis HAG 010964, producer of the lipopeptide antibiotic friulimycin.</title>
        <authorList>
            <person name="Ruckert C."/>
            <person name="Szczepanowski R."/>
            <person name="Albersmeier A."/>
            <person name="Goesmann A."/>
            <person name="Fischer N."/>
            <person name="Steinkamper A."/>
            <person name="Puhler A."/>
            <person name="Biener R."/>
            <person name="Schwartz D."/>
            <person name="Kalinowski J."/>
        </authorList>
    </citation>
    <scope>NUCLEOTIDE SEQUENCE [LARGE SCALE GENOMIC DNA]</scope>
    <source>
        <strain evidence="1 2">DSM 7358</strain>
    </source>
</reference>
<evidence type="ECO:0008006" key="3">
    <source>
        <dbReference type="Google" id="ProtNLM"/>
    </source>
</evidence>
<dbReference type="AlphaFoldDB" id="U5VT04"/>
<name>U5VT04_9ACTN</name>
<dbReference type="Proteomes" id="UP000017746">
    <property type="component" value="Chromosome"/>
</dbReference>
<accession>U5VT04</accession>
<protein>
    <recommendedName>
        <fullName evidence="3">N-acetylglucosaminyltransferase</fullName>
    </recommendedName>
</protein>
<dbReference type="PANTHER" id="PTHR34496:SF10">
    <property type="entry name" value="GLCNAC TRANSFERASE"/>
    <property type="match status" value="1"/>
</dbReference>
<evidence type="ECO:0000313" key="1">
    <source>
        <dbReference type="EMBL" id="AGZ38781.1"/>
    </source>
</evidence>
<dbReference type="PANTHER" id="PTHR34496">
    <property type="entry name" value="GLCNAC TRANSFERASE-RELATED"/>
    <property type="match status" value="1"/>
</dbReference>
<dbReference type="Pfam" id="PF11397">
    <property type="entry name" value="GlcNAc"/>
    <property type="match status" value="2"/>
</dbReference>
<evidence type="ECO:0000313" key="2">
    <source>
        <dbReference type="Proteomes" id="UP000017746"/>
    </source>
</evidence>
<dbReference type="PATRIC" id="fig|1246995.3.peg.497"/>
<organism evidence="1 2">
    <name type="scientific">Actinoplanes friuliensis DSM 7358</name>
    <dbReference type="NCBI Taxonomy" id="1246995"/>
    <lineage>
        <taxon>Bacteria</taxon>
        <taxon>Bacillati</taxon>
        <taxon>Actinomycetota</taxon>
        <taxon>Actinomycetes</taxon>
        <taxon>Micromonosporales</taxon>
        <taxon>Micromonosporaceae</taxon>
        <taxon>Actinoplanes</taxon>
    </lineage>
</organism>
<proteinExistence type="predicted"/>
<dbReference type="OrthoDB" id="20930at2"/>
<gene>
    <name evidence="1" type="ORF">AFR_02460</name>
</gene>
<dbReference type="KEGG" id="afs:AFR_02460"/>
<dbReference type="STRING" id="1246995.AFR_02460"/>
<dbReference type="EMBL" id="CP006272">
    <property type="protein sequence ID" value="AGZ38781.1"/>
    <property type="molecule type" value="Genomic_DNA"/>
</dbReference>
<dbReference type="HOGENOM" id="CLU_030155_1_0_11"/>
<dbReference type="InterPro" id="IPR021067">
    <property type="entry name" value="Glycosyltransferase"/>
</dbReference>
<dbReference type="Gene3D" id="3.90.550.10">
    <property type="entry name" value="Spore Coat Polysaccharide Biosynthesis Protein SpsA, Chain A"/>
    <property type="match status" value="1"/>
</dbReference>
<sequence>MTIFVSVAAYRDPELVPTVLDCLAKARHPEQLRIVVCWQHFGDEDVSPLTSHPRVELLDFDARESRGACWARAEIMRRYAGEDWFLQVDSHTRFAPGWDVRLIELAAATGADKPLLSCYPPTYEPDAAFTGAGQPTQITFDRWTGDGLPVFGQEHIPDWELRETPVPAHYIAAGFLFAPGSFVHEVPYDPGIYFHGEEITISARAFTWGYDLFHPAEVLSWHYYIRQDNPRHWTDHLDSPAGKGWFAMDRASRRRVANLLRFPSVGRYGIGPKRTMTEYETHIGVDFRNRKRTAADPRYVQL</sequence>